<dbReference type="AlphaFoldDB" id="A0A853AFK1"/>
<comment type="caution">
    <text evidence="1">The sequence shown here is derived from an EMBL/GenBank/DDBJ whole genome shotgun (WGS) entry which is preliminary data.</text>
</comment>
<dbReference type="EMBL" id="JACCFJ010000001">
    <property type="protein sequence ID" value="NYI83344.1"/>
    <property type="molecule type" value="Genomic_DNA"/>
</dbReference>
<dbReference type="Proteomes" id="UP000587002">
    <property type="component" value="Unassembled WGS sequence"/>
</dbReference>
<evidence type="ECO:0000313" key="2">
    <source>
        <dbReference type="Proteomes" id="UP000587002"/>
    </source>
</evidence>
<evidence type="ECO:0000313" key="1">
    <source>
        <dbReference type="EMBL" id="NYI83344.1"/>
    </source>
</evidence>
<name>A0A853AFK1_9PSEU</name>
<proteinExistence type="predicted"/>
<accession>A0A853AFK1</accession>
<protein>
    <submittedName>
        <fullName evidence="1">Uncharacterized protein</fullName>
    </submittedName>
</protein>
<reference evidence="1 2" key="1">
    <citation type="submission" date="2020-07" db="EMBL/GenBank/DDBJ databases">
        <title>Sequencing the genomes of 1000 actinobacteria strains.</title>
        <authorList>
            <person name="Klenk H.-P."/>
        </authorList>
    </citation>
    <scope>NUCLEOTIDE SEQUENCE [LARGE SCALE GENOMIC DNA]</scope>
    <source>
        <strain evidence="1 2">DSM 44065</strain>
    </source>
</reference>
<gene>
    <name evidence="1" type="ORF">HNR68_001974</name>
</gene>
<organism evidence="1 2">
    <name type="scientific">Saccharopolyspora hordei</name>
    <dbReference type="NCBI Taxonomy" id="1838"/>
    <lineage>
        <taxon>Bacteria</taxon>
        <taxon>Bacillati</taxon>
        <taxon>Actinomycetota</taxon>
        <taxon>Actinomycetes</taxon>
        <taxon>Pseudonocardiales</taxon>
        <taxon>Pseudonocardiaceae</taxon>
        <taxon>Saccharopolyspora</taxon>
    </lineage>
</organism>
<sequence length="51" mass="5687">MAPAQADRVIQACEPTRCTLPHHLVSEHHGVSAGLLADIEKRPENWDRRCA</sequence>
<keyword evidence="2" id="KW-1185">Reference proteome</keyword>